<dbReference type="Pfam" id="PF02317">
    <property type="entry name" value="Octopine_DH"/>
    <property type="match status" value="1"/>
</dbReference>
<sequence>MNIGIIGAGNIGTYLATYISTKSNHKVWIHTSKPQSFKENLLLIEEEKNLKHTVKLNCVTSSIEEVVKNSELILITHPSFMMEKTLNEILKYVNSNTIIGAIPGFGGKEFFIDELLNKNCIFFGSQRVPSITRLESYGECVVLKQRNEFMKLSVIPKKYSKTVCDTMTSLIDINCYPLDNYLSITLSPSNPTMHPSRLYELFKDYKDGITYDKNPLFYEEWGDFASKTLLDLDEELKEIFLSLNEFNDFEAEDFEKIKTRYKIETPNELTNKIRTAPGFKDIRTPMIKINDSYIPDLKSRYFIEDIQFGLCIIKAFAEICNIPTKTVDKVIYWAQNLLNKEYLINGKLKGKDVIELVIPQTKGINTKESLIKYYKSLI</sequence>
<evidence type="ECO:0000259" key="1">
    <source>
        <dbReference type="Pfam" id="PF02317"/>
    </source>
</evidence>
<protein>
    <recommendedName>
        <fullName evidence="5">Opine dehydrogenase</fullName>
    </recommendedName>
</protein>
<organism evidence="3 4">
    <name type="scientific">Eubacterium multiforme</name>
    <dbReference type="NCBI Taxonomy" id="83339"/>
    <lineage>
        <taxon>Bacteria</taxon>
        <taxon>Bacillati</taxon>
        <taxon>Bacillota</taxon>
        <taxon>Clostridia</taxon>
        <taxon>Eubacteriales</taxon>
        <taxon>Eubacteriaceae</taxon>
        <taxon>Eubacterium</taxon>
    </lineage>
</organism>
<dbReference type="InterPro" id="IPR051729">
    <property type="entry name" value="Opine/Lysopine_DH"/>
</dbReference>
<reference evidence="3 4" key="1">
    <citation type="submission" date="2023-07" db="EMBL/GenBank/DDBJ databases">
        <title>Genomic Encyclopedia of Type Strains, Phase IV (KMG-IV): sequencing the most valuable type-strain genomes for metagenomic binning, comparative biology and taxonomic classification.</title>
        <authorList>
            <person name="Goeker M."/>
        </authorList>
    </citation>
    <scope>NUCLEOTIDE SEQUENCE [LARGE SCALE GENOMIC DNA]</scope>
    <source>
        <strain evidence="3 4">DSM 20694</strain>
    </source>
</reference>
<dbReference type="InterPro" id="IPR036291">
    <property type="entry name" value="NAD(P)-bd_dom_sf"/>
</dbReference>
<dbReference type="Pfam" id="PF02558">
    <property type="entry name" value="ApbA"/>
    <property type="match status" value="1"/>
</dbReference>
<dbReference type="RefSeq" id="WP_307482182.1">
    <property type="nucleotide sequence ID" value="NZ_JAUSUF010000001.1"/>
</dbReference>
<evidence type="ECO:0000313" key="4">
    <source>
        <dbReference type="Proteomes" id="UP001228504"/>
    </source>
</evidence>
<comment type="caution">
    <text evidence="3">The sequence shown here is derived from an EMBL/GenBank/DDBJ whole genome shotgun (WGS) entry which is preliminary data.</text>
</comment>
<keyword evidence="4" id="KW-1185">Reference proteome</keyword>
<feature type="domain" description="Opine dehydrogenase" evidence="1">
    <location>
        <begin position="178"/>
        <end position="337"/>
    </location>
</feature>
<dbReference type="InterPro" id="IPR003421">
    <property type="entry name" value="Opine_DH"/>
</dbReference>
<evidence type="ECO:0000313" key="3">
    <source>
        <dbReference type="EMBL" id="MDQ0148332.1"/>
    </source>
</evidence>
<dbReference type="SUPFAM" id="SSF51735">
    <property type="entry name" value="NAD(P)-binding Rossmann-fold domains"/>
    <property type="match status" value="1"/>
</dbReference>
<dbReference type="Proteomes" id="UP001228504">
    <property type="component" value="Unassembled WGS sequence"/>
</dbReference>
<gene>
    <name evidence="3" type="ORF">J2S18_000249</name>
</gene>
<evidence type="ECO:0008006" key="5">
    <source>
        <dbReference type="Google" id="ProtNLM"/>
    </source>
</evidence>
<dbReference type="InterPro" id="IPR013332">
    <property type="entry name" value="KPR_N"/>
</dbReference>
<proteinExistence type="predicted"/>
<dbReference type="InterPro" id="IPR013328">
    <property type="entry name" value="6PGD_dom2"/>
</dbReference>
<dbReference type="PANTHER" id="PTHR38015:SF1">
    <property type="entry name" value="OPINE DEHYDROGENASE DOMAIN-CONTAINING PROTEIN"/>
    <property type="match status" value="1"/>
</dbReference>
<dbReference type="SUPFAM" id="SSF48179">
    <property type="entry name" value="6-phosphogluconate dehydrogenase C-terminal domain-like"/>
    <property type="match status" value="1"/>
</dbReference>
<dbReference type="InterPro" id="IPR008927">
    <property type="entry name" value="6-PGluconate_DH-like_C_sf"/>
</dbReference>
<name>A0ABT9UNW6_9FIRM</name>
<feature type="domain" description="Ketopantoate reductase N-terminal" evidence="2">
    <location>
        <begin position="3"/>
        <end position="102"/>
    </location>
</feature>
<dbReference type="Gene3D" id="1.10.1040.10">
    <property type="entry name" value="N-(1-d-carboxylethyl)-l-norvaline Dehydrogenase, domain 2"/>
    <property type="match status" value="1"/>
</dbReference>
<dbReference type="Gene3D" id="3.40.50.720">
    <property type="entry name" value="NAD(P)-binding Rossmann-like Domain"/>
    <property type="match status" value="1"/>
</dbReference>
<evidence type="ECO:0000259" key="2">
    <source>
        <dbReference type="Pfam" id="PF02558"/>
    </source>
</evidence>
<dbReference type="PANTHER" id="PTHR38015">
    <property type="entry name" value="BLR6086 PROTEIN"/>
    <property type="match status" value="1"/>
</dbReference>
<accession>A0ABT9UNW6</accession>
<dbReference type="EMBL" id="JAUSUF010000001">
    <property type="protein sequence ID" value="MDQ0148332.1"/>
    <property type="molecule type" value="Genomic_DNA"/>
</dbReference>